<reference evidence="1 2" key="1">
    <citation type="submission" date="2019-06" db="EMBL/GenBank/DDBJ databases">
        <authorList>
            <person name="Li J."/>
        </authorList>
    </citation>
    <scope>NUCLEOTIDE SEQUENCE [LARGE SCALE GENOMIC DNA]</scope>
    <source>
        <strain evidence="1 2">LMG 28165</strain>
    </source>
</reference>
<keyword evidence="2" id="KW-1185">Reference proteome</keyword>
<dbReference type="AlphaFoldDB" id="A0A5C4U0X3"/>
<name>A0A5C4U0X3_9CORY</name>
<proteinExistence type="predicted"/>
<protein>
    <submittedName>
        <fullName evidence="1">Uncharacterized protein</fullName>
    </submittedName>
</protein>
<evidence type="ECO:0000313" key="2">
    <source>
        <dbReference type="Proteomes" id="UP000312032"/>
    </source>
</evidence>
<dbReference type="OrthoDB" id="4415628at2"/>
<comment type="caution">
    <text evidence="1">The sequence shown here is derived from an EMBL/GenBank/DDBJ whole genome shotgun (WGS) entry which is preliminary data.</text>
</comment>
<dbReference type="EMBL" id="VDHJ01000036">
    <property type="protein sequence ID" value="TNL93930.1"/>
    <property type="molecule type" value="Genomic_DNA"/>
</dbReference>
<gene>
    <name evidence="1" type="ORF">FHE74_10585</name>
</gene>
<accession>A0A5C4U0X3</accession>
<dbReference type="RefSeq" id="WP_139466471.1">
    <property type="nucleotide sequence ID" value="NZ_VDHJ01000036.1"/>
</dbReference>
<dbReference type="Proteomes" id="UP000312032">
    <property type="component" value="Unassembled WGS sequence"/>
</dbReference>
<sequence length="98" mass="10980">MIEKQLTTLIFGNLVLESTLTACYVRVYADDKRSFSMSTNPPVEIKVPLDELKKNASREQKEAIASHVFDEARQFLDTDYPGGADAAAKELLDWLCTP</sequence>
<evidence type="ECO:0000313" key="1">
    <source>
        <dbReference type="EMBL" id="TNL93930.1"/>
    </source>
</evidence>
<organism evidence="1 2">
    <name type="scientific">Corynebacterium tapiri</name>
    <dbReference type="NCBI Taxonomy" id="1448266"/>
    <lineage>
        <taxon>Bacteria</taxon>
        <taxon>Bacillati</taxon>
        <taxon>Actinomycetota</taxon>
        <taxon>Actinomycetes</taxon>
        <taxon>Mycobacteriales</taxon>
        <taxon>Corynebacteriaceae</taxon>
        <taxon>Corynebacterium</taxon>
    </lineage>
</organism>